<evidence type="ECO:0000313" key="3">
    <source>
        <dbReference type="Proteomes" id="UP000605676"/>
    </source>
</evidence>
<dbReference type="EMBL" id="JAENRR010000001">
    <property type="protein sequence ID" value="MBK3515718.1"/>
    <property type="molecule type" value="Genomic_DNA"/>
</dbReference>
<evidence type="ECO:0000313" key="2">
    <source>
        <dbReference type="EMBL" id="MBK3515718.1"/>
    </source>
</evidence>
<keyword evidence="3" id="KW-1185">Reference proteome</keyword>
<evidence type="ECO:0000256" key="1">
    <source>
        <dbReference type="SAM" id="Phobius"/>
    </source>
</evidence>
<reference evidence="2 3" key="1">
    <citation type="submission" date="2021-01" db="EMBL/GenBank/DDBJ databases">
        <title>Carboxyliciviraga sp.nov., isolated from coastal sediments.</title>
        <authorList>
            <person name="Lu D."/>
            <person name="Zhang T."/>
        </authorList>
    </citation>
    <scope>NUCLEOTIDE SEQUENCE [LARGE SCALE GENOMIC DNA]</scope>
    <source>
        <strain evidence="2 3">N1Y132</strain>
    </source>
</reference>
<dbReference type="InterPro" id="IPR008620">
    <property type="entry name" value="FixH"/>
</dbReference>
<keyword evidence="1" id="KW-0472">Membrane</keyword>
<protein>
    <submittedName>
        <fullName evidence="2">FixH family protein</fullName>
    </submittedName>
</protein>
<feature type="transmembrane region" description="Helical" evidence="1">
    <location>
        <begin position="6"/>
        <end position="26"/>
    </location>
</feature>
<gene>
    <name evidence="2" type="ORF">JIV24_00100</name>
</gene>
<dbReference type="Proteomes" id="UP000605676">
    <property type="component" value="Unassembled WGS sequence"/>
</dbReference>
<keyword evidence="1" id="KW-0812">Transmembrane</keyword>
<keyword evidence="1" id="KW-1133">Transmembrane helix</keyword>
<proteinExistence type="predicted"/>
<dbReference type="Pfam" id="PF05751">
    <property type="entry name" value="FixH"/>
    <property type="match status" value="1"/>
</dbReference>
<dbReference type="RefSeq" id="WP_200462950.1">
    <property type="nucleotide sequence ID" value="NZ_JAENRR010000001.1"/>
</dbReference>
<accession>A0ABS1HDL2</accession>
<comment type="caution">
    <text evidence="2">The sequence shown here is derived from an EMBL/GenBank/DDBJ whole genome shotgun (WGS) entry which is preliminary data.</text>
</comment>
<sequence length="147" mass="17180">MKFNWGHGIALVIVTGVIFFISLVFITTRERVDMVTEDYYPKELKYDAQMDKMKNYNALDKKVVVNVGNAFEITFPDNIADANMIKGLVHIYRPSNKEFDVEEEIKLNEQFTMSIPLHKFQSGKYELIIEWEANGQPYLTKQDIYID</sequence>
<organism evidence="2 3">
    <name type="scientific">Carboxylicivirga marina</name>
    <dbReference type="NCBI Taxonomy" id="2800988"/>
    <lineage>
        <taxon>Bacteria</taxon>
        <taxon>Pseudomonadati</taxon>
        <taxon>Bacteroidota</taxon>
        <taxon>Bacteroidia</taxon>
        <taxon>Marinilabiliales</taxon>
        <taxon>Marinilabiliaceae</taxon>
        <taxon>Carboxylicivirga</taxon>
    </lineage>
</organism>
<name>A0ABS1HDL2_9BACT</name>